<feature type="compositionally biased region" description="Pro residues" evidence="1">
    <location>
        <begin position="7"/>
        <end position="22"/>
    </location>
</feature>
<dbReference type="Ensembl" id="ENSPPYT00000036444.1">
    <property type="protein sequence ID" value="ENSPPYP00000024804.1"/>
    <property type="gene ID" value="ENSPPYG00000032611.1"/>
</dbReference>
<name>A0A8I5T897_PONAB</name>
<reference evidence="2" key="2">
    <citation type="submission" date="2025-08" db="UniProtKB">
        <authorList>
            <consortium name="Ensembl"/>
        </authorList>
    </citation>
    <scope>IDENTIFICATION</scope>
</reference>
<reference evidence="2 3" key="1">
    <citation type="submission" date="2008-02" db="EMBL/GenBank/DDBJ databases">
        <title>A 6x draft sequence assembly of the Pongo pygmaeus abelii genome.</title>
        <authorList>
            <person name="Wilson R.K."/>
            <person name="Mardis E."/>
        </authorList>
    </citation>
    <scope>NUCLEOTIDE SEQUENCE [LARGE SCALE GENOMIC DNA]</scope>
</reference>
<evidence type="ECO:0000256" key="1">
    <source>
        <dbReference type="SAM" id="MobiDB-lite"/>
    </source>
</evidence>
<accession>A0A8I5T897</accession>
<proteinExistence type="predicted"/>
<organism evidence="2 3">
    <name type="scientific">Pongo abelii</name>
    <name type="common">Sumatran orangutan</name>
    <name type="synonym">Pongo pygmaeus abelii</name>
    <dbReference type="NCBI Taxonomy" id="9601"/>
    <lineage>
        <taxon>Eukaryota</taxon>
        <taxon>Metazoa</taxon>
        <taxon>Chordata</taxon>
        <taxon>Craniata</taxon>
        <taxon>Vertebrata</taxon>
        <taxon>Euteleostomi</taxon>
        <taxon>Mammalia</taxon>
        <taxon>Eutheria</taxon>
        <taxon>Euarchontoglires</taxon>
        <taxon>Primates</taxon>
        <taxon>Haplorrhini</taxon>
        <taxon>Catarrhini</taxon>
        <taxon>Hominidae</taxon>
        <taxon>Pongo</taxon>
    </lineage>
</organism>
<dbReference type="Proteomes" id="UP000001595">
    <property type="component" value="Chromosome X"/>
</dbReference>
<evidence type="ECO:0000313" key="3">
    <source>
        <dbReference type="Proteomes" id="UP000001595"/>
    </source>
</evidence>
<reference evidence="2" key="3">
    <citation type="submission" date="2025-09" db="UniProtKB">
        <authorList>
            <consortium name="Ensembl"/>
        </authorList>
    </citation>
    <scope>IDENTIFICATION</scope>
</reference>
<evidence type="ECO:0000313" key="2">
    <source>
        <dbReference type="Ensembl" id="ENSPPYP00000024804.1"/>
    </source>
</evidence>
<dbReference type="AlphaFoldDB" id="A0A8I5T897"/>
<protein>
    <submittedName>
        <fullName evidence="2">Uncharacterized protein</fullName>
    </submittedName>
</protein>
<keyword evidence="3" id="KW-1185">Reference proteome</keyword>
<feature type="region of interest" description="Disordered" evidence="1">
    <location>
        <begin position="1"/>
        <end position="48"/>
    </location>
</feature>
<sequence length="199" mass="20610">MVSLSPARPPHPPPLIPAPPSTQSPVVSVSPARPSPSSALLSAPPPPHPNGFSQLLPAAIAALGPKLLPGGLVPPFPVLFLPPVPFPPSGSSSGLPVSRSPGLRLVDWRASGPGKEAKWKSVPPLAVKQVLSAAPAVPALLWTAPKTPWDGPESAESQPVSLSLLWCWTSVTDGSSRPSRSVRFRPSERHGGGRSGHCR</sequence>
<feature type="region of interest" description="Disordered" evidence="1">
    <location>
        <begin position="172"/>
        <end position="199"/>
    </location>
</feature>
<feature type="compositionally biased region" description="Low complexity" evidence="1">
    <location>
        <begin position="23"/>
        <end position="42"/>
    </location>
</feature>